<evidence type="ECO:0000256" key="1">
    <source>
        <dbReference type="SAM" id="MobiDB-lite"/>
    </source>
</evidence>
<dbReference type="SUPFAM" id="SSF52047">
    <property type="entry name" value="RNI-like"/>
    <property type="match status" value="1"/>
</dbReference>
<dbReference type="OrthoDB" id="120976at2759"/>
<reference evidence="2 3" key="1">
    <citation type="submission" date="2015-12" db="EMBL/GenBank/DDBJ databases">
        <title>Dictyostelia acquired genes for synthesis and detection of signals that induce cell-type specialization by lateral gene transfer from prokaryotes.</title>
        <authorList>
            <person name="Gloeckner G."/>
            <person name="Schaap P."/>
        </authorList>
    </citation>
    <scope>NUCLEOTIDE SEQUENCE [LARGE SCALE GENOMIC DNA]</scope>
    <source>
        <strain evidence="2 3">TK</strain>
    </source>
</reference>
<dbReference type="InterPro" id="IPR001611">
    <property type="entry name" value="Leu-rich_rpt"/>
</dbReference>
<feature type="region of interest" description="Disordered" evidence="1">
    <location>
        <begin position="198"/>
        <end position="227"/>
    </location>
</feature>
<dbReference type="Proteomes" id="UP000076078">
    <property type="component" value="Unassembled WGS sequence"/>
</dbReference>
<accession>A0A151Z9W1</accession>
<protein>
    <recommendedName>
        <fullName evidence="4">Leucine-rich repeat-containing protein (LRR)</fullName>
    </recommendedName>
</protein>
<organism evidence="2 3">
    <name type="scientific">Tieghemostelium lacteum</name>
    <name type="common">Slime mold</name>
    <name type="synonym">Dictyostelium lacteum</name>
    <dbReference type="NCBI Taxonomy" id="361077"/>
    <lineage>
        <taxon>Eukaryota</taxon>
        <taxon>Amoebozoa</taxon>
        <taxon>Evosea</taxon>
        <taxon>Eumycetozoa</taxon>
        <taxon>Dictyostelia</taxon>
        <taxon>Dictyosteliales</taxon>
        <taxon>Raperosteliaceae</taxon>
        <taxon>Tieghemostelium</taxon>
    </lineage>
</organism>
<proteinExistence type="predicted"/>
<dbReference type="FunCoup" id="A0A151Z9W1">
    <property type="interactions" value="425"/>
</dbReference>
<comment type="caution">
    <text evidence="2">The sequence shown here is derived from an EMBL/GenBank/DDBJ whole genome shotgun (WGS) entry which is preliminary data.</text>
</comment>
<keyword evidence="3" id="KW-1185">Reference proteome</keyword>
<dbReference type="PANTHER" id="PTHR24114">
    <property type="entry name" value="LEUCINE RICH REPEAT FAMILY PROTEIN"/>
    <property type="match status" value="1"/>
</dbReference>
<evidence type="ECO:0000313" key="3">
    <source>
        <dbReference type="Proteomes" id="UP000076078"/>
    </source>
</evidence>
<name>A0A151Z9W1_TIELA</name>
<evidence type="ECO:0000313" key="2">
    <source>
        <dbReference type="EMBL" id="KYQ90732.1"/>
    </source>
</evidence>
<dbReference type="PROSITE" id="PS51450">
    <property type="entry name" value="LRR"/>
    <property type="match status" value="1"/>
</dbReference>
<dbReference type="STRING" id="361077.A0A151Z9W1"/>
<dbReference type="InterPro" id="IPR032675">
    <property type="entry name" value="LRR_dom_sf"/>
</dbReference>
<dbReference type="InterPro" id="IPR052394">
    <property type="entry name" value="LRR-containing"/>
</dbReference>
<evidence type="ECO:0008006" key="4">
    <source>
        <dbReference type="Google" id="ProtNLM"/>
    </source>
</evidence>
<dbReference type="SMART" id="SM00368">
    <property type="entry name" value="LRR_RI"/>
    <property type="match status" value="5"/>
</dbReference>
<feature type="compositionally biased region" description="Low complexity" evidence="1">
    <location>
        <begin position="564"/>
        <end position="574"/>
    </location>
</feature>
<dbReference type="Pfam" id="PF13516">
    <property type="entry name" value="LRR_6"/>
    <property type="match status" value="2"/>
</dbReference>
<sequence>MNRNYIISSINKHYNSASKQTLPIQKVQLNRISNSVGGMSNGSVTNTHVAYLPNLIQKEIIMYLLEAGYYMSLRLTCKLWKRISDERVRTLSIYFSDLHMQSSVKLVSEVFVRNIYENCMSLEEIQFINNSGSTLLYGEYYFNSLIHPFIETFLRYNKYVKRVVIKSFPISKINNISSQQISPKYKLYHSSSKNIGTSSTTSSITSNNSPGDCKSANSSPQNSPTKLVTTNINYNSLSIQREKEKEESANAHQLYYYLTNNQVIEELVLKSIGLDSKLKFDFFSSLSGNKTLRCLTLSDNISEEGIQLLSNLMKNKSLQNLETLNLQKNLLTCKSGPFIRVILESTSTLRTLDLSNNKISDSGLYLIILGLKSNKSLYSLNLDQNKFSSIQGDVDFGTTIKNLNLSRNMLNSSFIKSLGHYIRMNESMESLDLSYNQSTFKGTKSFANLISFNQTLRHLNLSFNMIPKVSLEYLIDSLSKSRVESLNLQGNKLDNESAIQISKLIFSRKEYPIRNINLSNNSIGLLGFKKITSNHSQFNKSIVTFRANNQLKYKMNFSNTPTTTTITTSSTTNTTKKKKSSKKETTIEQSPSTPPEQPIDTMEDNPDDYYNILSKYNNNNSSKENTLTIDLTFNKLSPEKVIASFPRYRYLETPITSNINYNFINYQI</sequence>
<dbReference type="Gene3D" id="3.80.10.10">
    <property type="entry name" value="Ribonuclease Inhibitor"/>
    <property type="match status" value="3"/>
</dbReference>
<gene>
    <name evidence="2" type="ORF">DLAC_09369</name>
</gene>
<dbReference type="InParanoid" id="A0A151Z9W1"/>
<feature type="region of interest" description="Disordered" evidence="1">
    <location>
        <begin position="564"/>
        <end position="606"/>
    </location>
</feature>
<feature type="compositionally biased region" description="Polar residues" evidence="1">
    <location>
        <begin position="215"/>
        <end position="227"/>
    </location>
</feature>
<feature type="compositionally biased region" description="Low complexity" evidence="1">
    <location>
        <begin position="198"/>
        <end position="209"/>
    </location>
</feature>
<dbReference type="EMBL" id="LODT01000037">
    <property type="protein sequence ID" value="KYQ90732.1"/>
    <property type="molecule type" value="Genomic_DNA"/>
</dbReference>
<dbReference type="PANTHER" id="PTHR24114:SF2">
    <property type="entry name" value="F-BOX DOMAIN-CONTAINING PROTEIN-RELATED"/>
    <property type="match status" value="1"/>
</dbReference>
<dbReference type="AlphaFoldDB" id="A0A151Z9W1"/>